<dbReference type="STRING" id="317018.AVL63_04520"/>
<accession>A0A0W8ICW3</accession>
<dbReference type="Proteomes" id="UP000054023">
    <property type="component" value="Unassembled WGS sequence"/>
</dbReference>
<organism evidence="1 2">
    <name type="scientific">Nesterenkonia jeotgali</name>
    <dbReference type="NCBI Taxonomy" id="317018"/>
    <lineage>
        <taxon>Bacteria</taxon>
        <taxon>Bacillati</taxon>
        <taxon>Actinomycetota</taxon>
        <taxon>Actinomycetes</taxon>
        <taxon>Micrococcales</taxon>
        <taxon>Micrococcaceae</taxon>
        <taxon>Nesterenkonia</taxon>
    </lineage>
</organism>
<comment type="caution">
    <text evidence="1">The sequence shown here is derived from an EMBL/GenBank/DDBJ whole genome shotgun (WGS) entry which is preliminary data.</text>
</comment>
<proteinExistence type="predicted"/>
<dbReference type="AlphaFoldDB" id="A0A0W8ICW3"/>
<dbReference type="RefSeq" id="WP_157075469.1">
    <property type="nucleotide sequence ID" value="NZ_LQBM01000004.1"/>
</dbReference>
<protein>
    <submittedName>
        <fullName evidence="1">Uncharacterized protein</fullName>
    </submittedName>
</protein>
<reference evidence="2" key="1">
    <citation type="submission" date="2015-12" db="EMBL/GenBank/DDBJ databases">
        <authorList>
            <person name="Nair G.R."/>
            <person name="Kaur G."/>
            <person name="Mayilraj S."/>
        </authorList>
    </citation>
    <scope>NUCLEOTIDE SEQUENCE [LARGE SCALE GENOMIC DNA]</scope>
    <source>
        <strain evidence="2">CD08_7</strain>
    </source>
</reference>
<dbReference type="EMBL" id="LQBM01000004">
    <property type="protein sequence ID" value="KUG57793.1"/>
    <property type="molecule type" value="Genomic_DNA"/>
</dbReference>
<evidence type="ECO:0000313" key="1">
    <source>
        <dbReference type="EMBL" id="KUG57793.1"/>
    </source>
</evidence>
<gene>
    <name evidence="1" type="ORF">AVL63_04520</name>
</gene>
<dbReference type="OrthoDB" id="1814561at2"/>
<sequence length="113" mass="12555">MTKPLVYVQPAVHVEAMRFMADNLVMTEVARWCGGKVGSEAKPSDHTDVAYWIRVPDLDSPSGADTAHPGEYIVKDQEGRFKVWPARKFEETFRRAGLRGAALVGEAGPELKR</sequence>
<keyword evidence="2" id="KW-1185">Reference proteome</keyword>
<name>A0A0W8ICW3_9MICC</name>
<evidence type="ECO:0000313" key="2">
    <source>
        <dbReference type="Proteomes" id="UP000054023"/>
    </source>
</evidence>